<dbReference type="EMBL" id="SNXW01000007">
    <property type="protein sequence ID" value="TDP81794.1"/>
    <property type="molecule type" value="Genomic_DNA"/>
</dbReference>
<dbReference type="Pfam" id="PF00072">
    <property type="entry name" value="Response_reg"/>
    <property type="match status" value="1"/>
</dbReference>
<dbReference type="Gene3D" id="3.40.50.2300">
    <property type="match status" value="1"/>
</dbReference>
<evidence type="ECO:0000313" key="5">
    <source>
        <dbReference type="EMBL" id="TDP81794.1"/>
    </source>
</evidence>
<dbReference type="InterPro" id="IPR000792">
    <property type="entry name" value="Tscrpt_reg_LuxR_C"/>
</dbReference>
<proteinExistence type="predicted"/>
<feature type="domain" description="Response regulatory" evidence="4">
    <location>
        <begin position="7"/>
        <end position="123"/>
    </location>
</feature>
<reference evidence="5 6" key="1">
    <citation type="submission" date="2019-03" db="EMBL/GenBank/DDBJ databases">
        <title>Genomic Encyclopedia of Type Strains, Phase IV (KMG-IV): sequencing the most valuable type-strain genomes for metagenomic binning, comparative biology and taxonomic classification.</title>
        <authorList>
            <person name="Goeker M."/>
        </authorList>
    </citation>
    <scope>NUCLEOTIDE SEQUENCE [LARGE SCALE GENOMIC DNA]</scope>
    <source>
        <strain evidence="5 6">DSM 11901</strain>
    </source>
</reference>
<protein>
    <submittedName>
        <fullName evidence="5">Two-component system nitrate/nitrite response regulator NarL</fullName>
    </submittedName>
</protein>
<dbReference type="InterPro" id="IPR016032">
    <property type="entry name" value="Sig_transdc_resp-reg_C-effctor"/>
</dbReference>
<dbReference type="SMART" id="SM00421">
    <property type="entry name" value="HTH_LUXR"/>
    <property type="match status" value="1"/>
</dbReference>
<dbReference type="InterPro" id="IPR001789">
    <property type="entry name" value="Sig_transdc_resp-reg_receiver"/>
</dbReference>
<feature type="modified residue" description="4-aspartylphosphate" evidence="3">
    <location>
        <position position="58"/>
    </location>
</feature>
<dbReference type="PANTHER" id="PTHR45566:SF2">
    <property type="entry name" value="NARL SUBFAMILY"/>
    <property type="match status" value="1"/>
</dbReference>
<dbReference type="Gene3D" id="1.10.10.10">
    <property type="entry name" value="Winged helix-like DNA-binding domain superfamily/Winged helix DNA-binding domain"/>
    <property type="match status" value="1"/>
</dbReference>
<evidence type="ECO:0000256" key="1">
    <source>
        <dbReference type="ARBA" id="ARBA00022553"/>
    </source>
</evidence>
<dbReference type="AlphaFoldDB" id="A0A4R6R7H7"/>
<dbReference type="InterPro" id="IPR011006">
    <property type="entry name" value="CheY-like_superfamily"/>
</dbReference>
<comment type="caution">
    <text evidence="5">The sequence shown here is derived from an EMBL/GenBank/DDBJ whole genome shotgun (WGS) entry which is preliminary data.</text>
</comment>
<accession>A0A4R6R7H7</accession>
<evidence type="ECO:0000259" key="4">
    <source>
        <dbReference type="PROSITE" id="PS50110"/>
    </source>
</evidence>
<sequence length="232" mass="24235">MSLTGPRFLLVDDHALFRMGLSLMLTERWPHAMLTQAGTWAQALAHLQAQAADLVLLDIHLPDGHGLADLPVLRELAPQARVLLMSSDADPAHIAQARAAGIDGFVPKSAQAADIVAAVQAILRGEQAYAALPYAALGGLAGLGAAGALGASDGMAPGAGLQVQEAGVVFSDLQLALLRQLGKGTPNKAIARQMGMSESAVRAEVSWITEWLQATSRREAYERAVARGLIAP</sequence>
<dbReference type="SUPFAM" id="SSF52172">
    <property type="entry name" value="CheY-like"/>
    <property type="match status" value="1"/>
</dbReference>
<evidence type="ECO:0000256" key="2">
    <source>
        <dbReference type="ARBA" id="ARBA00023125"/>
    </source>
</evidence>
<dbReference type="GO" id="GO:0003677">
    <property type="term" value="F:DNA binding"/>
    <property type="evidence" value="ECO:0007669"/>
    <property type="project" value="UniProtKB-KW"/>
</dbReference>
<evidence type="ECO:0000313" key="6">
    <source>
        <dbReference type="Proteomes" id="UP000294593"/>
    </source>
</evidence>
<dbReference type="PROSITE" id="PS50110">
    <property type="entry name" value="RESPONSE_REGULATORY"/>
    <property type="match status" value="1"/>
</dbReference>
<dbReference type="PANTHER" id="PTHR45566">
    <property type="entry name" value="HTH-TYPE TRANSCRIPTIONAL REGULATOR YHJB-RELATED"/>
    <property type="match status" value="1"/>
</dbReference>
<keyword evidence="1 3" id="KW-0597">Phosphoprotein</keyword>
<dbReference type="InterPro" id="IPR051015">
    <property type="entry name" value="EvgA-like"/>
</dbReference>
<dbReference type="CDD" id="cd17535">
    <property type="entry name" value="REC_NarL-like"/>
    <property type="match status" value="1"/>
</dbReference>
<dbReference type="Pfam" id="PF00196">
    <property type="entry name" value="GerE"/>
    <property type="match status" value="1"/>
</dbReference>
<dbReference type="SUPFAM" id="SSF46894">
    <property type="entry name" value="C-terminal effector domain of the bipartite response regulators"/>
    <property type="match status" value="1"/>
</dbReference>
<keyword evidence="2" id="KW-0238">DNA-binding</keyword>
<gene>
    <name evidence="5" type="ORF">EV672_107232</name>
</gene>
<evidence type="ECO:0000256" key="3">
    <source>
        <dbReference type="PROSITE-ProRule" id="PRU00169"/>
    </source>
</evidence>
<dbReference type="GO" id="GO:0000160">
    <property type="term" value="P:phosphorelay signal transduction system"/>
    <property type="evidence" value="ECO:0007669"/>
    <property type="project" value="InterPro"/>
</dbReference>
<dbReference type="InterPro" id="IPR036388">
    <property type="entry name" value="WH-like_DNA-bd_sf"/>
</dbReference>
<keyword evidence="6" id="KW-1185">Reference proteome</keyword>
<dbReference type="InterPro" id="IPR058245">
    <property type="entry name" value="NreC/VraR/RcsB-like_REC"/>
</dbReference>
<dbReference type="GO" id="GO:0006355">
    <property type="term" value="P:regulation of DNA-templated transcription"/>
    <property type="evidence" value="ECO:0007669"/>
    <property type="project" value="InterPro"/>
</dbReference>
<dbReference type="SMART" id="SM00448">
    <property type="entry name" value="REC"/>
    <property type="match status" value="1"/>
</dbReference>
<organism evidence="5 6">
    <name type="scientific">Aquabacterium commune</name>
    <dbReference type="NCBI Taxonomy" id="70586"/>
    <lineage>
        <taxon>Bacteria</taxon>
        <taxon>Pseudomonadati</taxon>
        <taxon>Pseudomonadota</taxon>
        <taxon>Betaproteobacteria</taxon>
        <taxon>Burkholderiales</taxon>
        <taxon>Aquabacterium</taxon>
    </lineage>
</organism>
<dbReference type="Proteomes" id="UP000294593">
    <property type="component" value="Unassembled WGS sequence"/>
</dbReference>
<dbReference type="OrthoDB" id="3374006at2"/>
<dbReference type="RefSeq" id="WP_133610023.1">
    <property type="nucleotide sequence ID" value="NZ_SNXW01000007.1"/>
</dbReference>
<name>A0A4R6R7H7_9BURK</name>